<evidence type="ECO:0000313" key="2">
    <source>
        <dbReference type="Proteomes" id="UP001562178"/>
    </source>
</evidence>
<dbReference type="EMBL" id="JBGBDC010000006">
    <property type="protein sequence ID" value="MEY2252475.1"/>
    <property type="molecule type" value="Genomic_DNA"/>
</dbReference>
<keyword evidence="2" id="KW-1185">Reference proteome</keyword>
<dbReference type="InterPro" id="IPR009493">
    <property type="entry name" value="P2_GpE"/>
</dbReference>
<protein>
    <submittedName>
        <fullName evidence="1">GpE family phage tail protein</fullName>
    </submittedName>
</protein>
<proteinExistence type="predicted"/>
<dbReference type="RefSeq" id="WP_369460506.1">
    <property type="nucleotide sequence ID" value="NZ_JBGBDC010000006.1"/>
</dbReference>
<dbReference type="Proteomes" id="UP001562178">
    <property type="component" value="Unassembled WGS sequence"/>
</dbReference>
<name>A0ABV4B4V9_9BURK</name>
<gene>
    <name evidence="1" type="ORF">AB7A72_15765</name>
</gene>
<organism evidence="1 2">
    <name type="scientific">Comamonas sediminis</name>
    <dbReference type="NCBI Taxonomy" id="1783360"/>
    <lineage>
        <taxon>Bacteria</taxon>
        <taxon>Pseudomonadati</taxon>
        <taxon>Pseudomonadota</taxon>
        <taxon>Betaproteobacteria</taxon>
        <taxon>Burkholderiales</taxon>
        <taxon>Comamonadaceae</taxon>
        <taxon>Comamonas</taxon>
    </lineage>
</organism>
<evidence type="ECO:0000313" key="1">
    <source>
        <dbReference type="EMBL" id="MEY2252475.1"/>
    </source>
</evidence>
<dbReference type="Pfam" id="PF06528">
    <property type="entry name" value="Phage_P2_GpE"/>
    <property type="match status" value="1"/>
</dbReference>
<comment type="caution">
    <text evidence="1">The sequence shown here is derived from an EMBL/GenBank/DDBJ whole genome shotgun (WGS) entry which is preliminary data.</text>
</comment>
<reference evidence="1 2" key="1">
    <citation type="journal article" date="2016" name="Int. J. Syst. Evol. Microbiol.">
        <title>Description of Comamonas sediminis sp. nov., isolated from lagoon sediments.</title>
        <authorList>
            <person name="Subhash Y."/>
            <person name="Bang J.J."/>
            <person name="You T.H."/>
            <person name="Lee S.S."/>
        </authorList>
    </citation>
    <scope>NUCLEOTIDE SEQUENCE [LARGE SCALE GENOMIC DNA]</scope>
    <source>
        <strain evidence="1 2">JCM 31169</strain>
    </source>
</reference>
<sequence>MADIAAVFHWPPDVMGRFDVDELLQWRNLAIERSNQKLRFYAQLLGKKLQ</sequence>
<accession>A0ABV4B4V9</accession>